<evidence type="ECO:0000313" key="2">
    <source>
        <dbReference type="Proteomes" id="UP000265703"/>
    </source>
</evidence>
<sequence length="308" mass="36087">MINIDNLILANGTISGIICSRIINSKTVIARRNHEEGDISEFFQSPNDQQPNQFCKKLQNSEITDEIKHDDDDNEVKEMCESRMQKEKKWFLKSDRYVEDALYAFGKQYQFEQLRRYHWLKQMKSFKWTANIKHATLEGVNLYERKFELRPEKNITGPNGHGPVDFAIDLLQSAKTVGMTEVKNEDFYKDIAQNAVQFESALSNHKRKASEMEEGDVFTEKTFGIITDVKKWYFIECSLDNEEKSLFKLSKLVVVVYGTESMKGNVKRVLRHIAWLLEEVQKSDPNEERVVKKHRHRAILPESQINRF</sequence>
<name>A0A397S6D4_9GLOM</name>
<gene>
    <name evidence="1" type="ORF">C1645_745621</name>
</gene>
<reference evidence="1 2" key="1">
    <citation type="submission" date="2018-06" db="EMBL/GenBank/DDBJ databases">
        <title>Comparative genomics reveals the genomic features of Rhizophagus irregularis, R. cerebriforme, R. diaphanum and Gigaspora rosea, and their symbiotic lifestyle signature.</title>
        <authorList>
            <person name="Morin E."/>
            <person name="San Clemente H."/>
            <person name="Chen E.C.H."/>
            <person name="De La Providencia I."/>
            <person name="Hainaut M."/>
            <person name="Kuo A."/>
            <person name="Kohler A."/>
            <person name="Murat C."/>
            <person name="Tang N."/>
            <person name="Roy S."/>
            <person name="Loubradou J."/>
            <person name="Henrissat B."/>
            <person name="Grigoriev I.V."/>
            <person name="Corradi N."/>
            <person name="Roux C."/>
            <person name="Martin F.M."/>
        </authorList>
    </citation>
    <scope>NUCLEOTIDE SEQUENCE [LARGE SCALE GENOMIC DNA]</scope>
    <source>
        <strain evidence="1 2">DAOM 227022</strain>
    </source>
</reference>
<comment type="caution">
    <text evidence="1">The sequence shown here is derived from an EMBL/GenBank/DDBJ whole genome shotgun (WGS) entry which is preliminary data.</text>
</comment>
<dbReference type="AlphaFoldDB" id="A0A397S6D4"/>
<organism evidence="1 2">
    <name type="scientific">Glomus cerebriforme</name>
    <dbReference type="NCBI Taxonomy" id="658196"/>
    <lineage>
        <taxon>Eukaryota</taxon>
        <taxon>Fungi</taxon>
        <taxon>Fungi incertae sedis</taxon>
        <taxon>Mucoromycota</taxon>
        <taxon>Glomeromycotina</taxon>
        <taxon>Glomeromycetes</taxon>
        <taxon>Glomerales</taxon>
        <taxon>Glomeraceae</taxon>
        <taxon>Glomus</taxon>
    </lineage>
</organism>
<accession>A0A397S6D4</accession>
<proteinExistence type="predicted"/>
<dbReference type="OrthoDB" id="2414517at2759"/>
<dbReference type="Proteomes" id="UP000265703">
    <property type="component" value="Unassembled WGS sequence"/>
</dbReference>
<evidence type="ECO:0000313" key="1">
    <source>
        <dbReference type="EMBL" id="RIA79895.1"/>
    </source>
</evidence>
<protein>
    <submittedName>
        <fullName evidence="1">Uncharacterized protein</fullName>
    </submittedName>
</protein>
<keyword evidence="2" id="KW-1185">Reference proteome</keyword>
<dbReference type="EMBL" id="QKYT01001105">
    <property type="protein sequence ID" value="RIA79895.1"/>
    <property type="molecule type" value="Genomic_DNA"/>
</dbReference>